<comment type="caution">
    <text evidence="1">The sequence shown here is derived from an EMBL/GenBank/DDBJ whole genome shotgun (WGS) entry which is preliminary data.</text>
</comment>
<dbReference type="PATRIC" id="fig|1158608.3.peg.2408"/>
<dbReference type="EMBL" id="ASVY01000001">
    <property type="protein sequence ID" value="EOT63356.1"/>
    <property type="molecule type" value="Genomic_DNA"/>
</dbReference>
<evidence type="ECO:0000313" key="4">
    <source>
        <dbReference type="Proteomes" id="UP000014197"/>
    </source>
</evidence>
<dbReference type="AlphaFoldDB" id="R2QFN2"/>
<dbReference type="Proteomes" id="UP000013858">
    <property type="component" value="Unassembled WGS sequence"/>
</dbReference>
<organism evidence="1 3">
    <name type="scientific">Enterococcus haemoperoxidus ATCC BAA-382</name>
    <dbReference type="NCBI Taxonomy" id="1158608"/>
    <lineage>
        <taxon>Bacteria</taxon>
        <taxon>Bacillati</taxon>
        <taxon>Bacillota</taxon>
        <taxon>Bacilli</taxon>
        <taxon>Lactobacillales</taxon>
        <taxon>Enterococcaceae</taxon>
        <taxon>Enterococcus</taxon>
    </lineage>
</organism>
<evidence type="ECO:0000313" key="3">
    <source>
        <dbReference type="Proteomes" id="UP000013858"/>
    </source>
</evidence>
<keyword evidence="4" id="KW-1185">Reference proteome</keyword>
<name>R2QFN2_9ENTE</name>
<dbReference type="EMBL" id="AJAR01000022">
    <property type="protein sequence ID" value="EOH94048.1"/>
    <property type="molecule type" value="Genomic_DNA"/>
</dbReference>
<protein>
    <submittedName>
        <fullName evidence="1">Uncharacterized protein</fullName>
    </submittedName>
</protein>
<evidence type="ECO:0000313" key="2">
    <source>
        <dbReference type="EMBL" id="EOT63356.1"/>
    </source>
</evidence>
<evidence type="ECO:0000313" key="1">
    <source>
        <dbReference type="EMBL" id="EOH94048.1"/>
    </source>
</evidence>
<gene>
    <name evidence="2" type="ORF">I583_00156</name>
    <name evidence="1" type="ORF">UAW_02469</name>
</gene>
<proteinExistence type="predicted"/>
<dbReference type="Proteomes" id="UP000014197">
    <property type="component" value="Unassembled WGS sequence"/>
</dbReference>
<reference evidence="2 4" key="2">
    <citation type="submission" date="2013-03" db="EMBL/GenBank/DDBJ databases">
        <title>The Genome Sequence of Enterococcus haemoperoxidus BAA-382 (PacBio/Illumina hybrid assembly).</title>
        <authorList>
            <consortium name="The Broad Institute Genomics Platform"/>
            <consortium name="The Broad Institute Genome Sequencing Center for Infectious Disease"/>
            <person name="Earl A."/>
            <person name="Russ C."/>
            <person name="Gilmore M."/>
            <person name="Surin D."/>
            <person name="Walker B."/>
            <person name="Young S."/>
            <person name="Zeng Q."/>
            <person name="Gargeya S."/>
            <person name="Fitzgerald M."/>
            <person name="Haas B."/>
            <person name="Abouelleil A."/>
            <person name="Allen A.W."/>
            <person name="Alvarado L."/>
            <person name="Arachchi H.M."/>
            <person name="Berlin A.M."/>
            <person name="Chapman S.B."/>
            <person name="Gainer-Dewar J."/>
            <person name="Goldberg J."/>
            <person name="Griggs A."/>
            <person name="Gujja S."/>
            <person name="Hansen M."/>
            <person name="Howarth C."/>
            <person name="Imamovic A."/>
            <person name="Ireland A."/>
            <person name="Larimer J."/>
            <person name="McCowan C."/>
            <person name="Murphy C."/>
            <person name="Pearson M."/>
            <person name="Poon T.W."/>
            <person name="Priest M."/>
            <person name="Roberts A."/>
            <person name="Saif S."/>
            <person name="Shea T."/>
            <person name="Sisk P."/>
            <person name="Sykes S."/>
            <person name="Wortman J."/>
            <person name="Nusbaum C."/>
            <person name="Birren B."/>
        </authorList>
    </citation>
    <scope>NUCLEOTIDE SEQUENCE [LARGE SCALE GENOMIC DNA]</scope>
    <source>
        <strain evidence="2 4">ATCC BAA-382</strain>
    </source>
</reference>
<dbReference type="RefSeq" id="WP_010762632.1">
    <property type="nucleotide sequence ID" value="NZ_KB946316.1"/>
</dbReference>
<accession>R2QFN2</accession>
<reference evidence="1 3" key="1">
    <citation type="submission" date="2013-02" db="EMBL/GenBank/DDBJ databases">
        <title>The Genome Sequence of Enterococcus haemoperoxidus BAA-382.</title>
        <authorList>
            <consortium name="The Broad Institute Genome Sequencing Platform"/>
            <consortium name="The Broad Institute Genome Sequencing Center for Infectious Disease"/>
            <person name="Earl A.M."/>
            <person name="Gilmore M.S."/>
            <person name="Lebreton F."/>
            <person name="Walker B."/>
            <person name="Young S.K."/>
            <person name="Zeng Q."/>
            <person name="Gargeya S."/>
            <person name="Fitzgerald M."/>
            <person name="Haas B."/>
            <person name="Abouelleil A."/>
            <person name="Alvarado L."/>
            <person name="Arachchi H.M."/>
            <person name="Berlin A.M."/>
            <person name="Chapman S.B."/>
            <person name="Dewar J."/>
            <person name="Goldberg J."/>
            <person name="Griggs A."/>
            <person name="Gujja S."/>
            <person name="Hansen M."/>
            <person name="Howarth C."/>
            <person name="Imamovic A."/>
            <person name="Larimer J."/>
            <person name="McCowan C."/>
            <person name="Murphy C."/>
            <person name="Neiman D."/>
            <person name="Pearson M."/>
            <person name="Priest M."/>
            <person name="Roberts A."/>
            <person name="Saif S."/>
            <person name="Shea T."/>
            <person name="Sisk P."/>
            <person name="Sykes S."/>
            <person name="Wortman J."/>
            <person name="Nusbaum C."/>
            <person name="Birren B."/>
        </authorList>
    </citation>
    <scope>NUCLEOTIDE SEQUENCE [LARGE SCALE GENOMIC DNA]</scope>
    <source>
        <strain evidence="1 3">ATCC BAA-382</strain>
    </source>
</reference>
<dbReference type="STRING" id="155618.RV06_GL002013"/>
<sequence>MIIYSIKKIKRNIDILKQNNRDDIVEKSQRLLDKYLEIEGEIKNGGIIYGRQSRINVEGDKNEF</sequence>